<sequence>MVTALGHIALRTKDIEETARFYREVMGFPEAFRMHDDNGNTTTIYMYVSRSQFLELFPGGNTPDVHTPETIGYCHVCFEVDSLEEAYRTLKERGASIDREPKTGFSKCLQFWTHDPDGNSIEIMQLPPESLQAQANARLAK</sequence>
<dbReference type="Proteomes" id="UP000886785">
    <property type="component" value="Unassembled WGS sequence"/>
</dbReference>
<dbReference type="InterPro" id="IPR037523">
    <property type="entry name" value="VOC_core"/>
</dbReference>
<dbReference type="PROSITE" id="PS51819">
    <property type="entry name" value="VOC"/>
    <property type="match status" value="1"/>
</dbReference>
<dbReference type="EMBL" id="DVHF01000088">
    <property type="protein sequence ID" value="HIR57599.1"/>
    <property type="molecule type" value="Genomic_DNA"/>
</dbReference>
<dbReference type="CDD" id="cd06587">
    <property type="entry name" value="VOC"/>
    <property type="match status" value="1"/>
</dbReference>
<evidence type="ECO:0000313" key="2">
    <source>
        <dbReference type="EMBL" id="HIR57599.1"/>
    </source>
</evidence>
<feature type="domain" description="VOC" evidence="1">
    <location>
        <begin position="4"/>
        <end position="126"/>
    </location>
</feature>
<accession>A0A9D1DR87</accession>
<protein>
    <submittedName>
        <fullName evidence="2">VOC family protein</fullName>
    </submittedName>
</protein>
<evidence type="ECO:0000313" key="3">
    <source>
        <dbReference type="Proteomes" id="UP000886785"/>
    </source>
</evidence>
<dbReference type="AlphaFoldDB" id="A0A9D1DR87"/>
<evidence type="ECO:0000259" key="1">
    <source>
        <dbReference type="PROSITE" id="PS51819"/>
    </source>
</evidence>
<name>A0A9D1DR87_9FIRM</name>
<dbReference type="PANTHER" id="PTHR36113">
    <property type="entry name" value="LYASE, PUTATIVE-RELATED-RELATED"/>
    <property type="match status" value="1"/>
</dbReference>
<proteinExistence type="predicted"/>
<dbReference type="InterPro" id="IPR051332">
    <property type="entry name" value="Fosfomycin_Res_Enzymes"/>
</dbReference>
<reference evidence="2" key="1">
    <citation type="submission" date="2020-10" db="EMBL/GenBank/DDBJ databases">
        <authorList>
            <person name="Gilroy R."/>
        </authorList>
    </citation>
    <scope>NUCLEOTIDE SEQUENCE</scope>
    <source>
        <strain evidence="2">ChiSjej1B19-7085</strain>
    </source>
</reference>
<reference evidence="2" key="2">
    <citation type="journal article" date="2021" name="PeerJ">
        <title>Extensive microbial diversity within the chicken gut microbiome revealed by metagenomics and culture.</title>
        <authorList>
            <person name="Gilroy R."/>
            <person name="Ravi A."/>
            <person name="Getino M."/>
            <person name="Pursley I."/>
            <person name="Horton D.L."/>
            <person name="Alikhan N.F."/>
            <person name="Baker D."/>
            <person name="Gharbi K."/>
            <person name="Hall N."/>
            <person name="Watson M."/>
            <person name="Adriaenssens E.M."/>
            <person name="Foster-Nyarko E."/>
            <person name="Jarju S."/>
            <person name="Secka A."/>
            <person name="Antonio M."/>
            <person name="Oren A."/>
            <person name="Chaudhuri R.R."/>
            <person name="La Ragione R."/>
            <person name="Hildebrand F."/>
            <person name="Pallen M.J."/>
        </authorList>
    </citation>
    <scope>NUCLEOTIDE SEQUENCE</scope>
    <source>
        <strain evidence="2">ChiSjej1B19-7085</strain>
    </source>
</reference>
<comment type="caution">
    <text evidence="2">The sequence shown here is derived from an EMBL/GenBank/DDBJ whole genome shotgun (WGS) entry which is preliminary data.</text>
</comment>
<dbReference type="PANTHER" id="PTHR36113:SF1">
    <property type="entry name" value="GLYOXALASE_BLEOMYCIN RESISTANCE PROTEIN_DIOXYGENASE"/>
    <property type="match status" value="1"/>
</dbReference>
<organism evidence="2 3">
    <name type="scientific">Candidatus Gallacutalibacter pullicola</name>
    <dbReference type="NCBI Taxonomy" id="2840830"/>
    <lineage>
        <taxon>Bacteria</taxon>
        <taxon>Bacillati</taxon>
        <taxon>Bacillota</taxon>
        <taxon>Clostridia</taxon>
        <taxon>Eubacteriales</taxon>
        <taxon>Candidatus Gallacutalibacter</taxon>
    </lineage>
</organism>
<dbReference type="SUPFAM" id="SSF54593">
    <property type="entry name" value="Glyoxalase/Bleomycin resistance protein/Dihydroxybiphenyl dioxygenase"/>
    <property type="match status" value="1"/>
</dbReference>
<dbReference type="InterPro" id="IPR029068">
    <property type="entry name" value="Glyas_Bleomycin-R_OHBP_Dase"/>
</dbReference>
<dbReference type="InterPro" id="IPR004360">
    <property type="entry name" value="Glyas_Fos-R_dOase_dom"/>
</dbReference>
<gene>
    <name evidence="2" type="ORF">IAA54_08000</name>
</gene>
<dbReference type="Gene3D" id="3.10.180.10">
    <property type="entry name" value="2,3-Dihydroxybiphenyl 1,2-Dioxygenase, domain 1"/>
    <property type="match status" value="1"/>
</dbReference>
<dbReference type="Pfam" id="PF00903">
    <property type="entry name" value="Glyoxalase"/>
    <property type="match status" value="1"/>
</dbReference>